<gene>
    <name evidence="2" type="ORF">O181_017941</name>
</gene>
<keyword evidence="3" id="KW-1185">Reference proteome</keyword>
<reference evidence="2" key="1">
    <citation type="submission" date="2021-03" db="EMBL/GenBank/DDBJ databases">
        <title>Draft genome sequence of rust myrtle Austropuccinia psidii MF-1, a brazilian biotype.</title>
        <authorList>
            <person name="Quecine M.C."/>
            <person name="Pachon D.M.R."/>
            <person name="Bonatelli M.L."/>
            <person name="Correr F.H."/>
            <person name="Franceschini L.M."/>
            <person name="Leite T.F."/>
            <person name="Margarido G.R.A."/>
            <person name="Almeida C.A."/>
            <person name="Ferrarezi J.A."/>
            <person name="Labate C.A."/>
        </authorList>
    </citation>
    <scope>NUCLEOTIDE SEQUENCE</scope>
    <source>
        <strain evidence="2">MF-1</strain>
    </source>
</reference>
<evidence type="ECO:0000313" key="3">
    <source>
        <dbReference type="Proteomes" id="UP000765509"/>
    </source>
</evidence>
<evidence type="ECO:0000313" key="2">
    <source>
        <dbReference type="EMBL" id="MBW0478226.1"/>
    </source>
</evidence>
<dbReference type="EMBL" id="AVOT02005103">
    <property type="protein sequence ID" value="MBW0478226.1"/>
    <property type="molecule type" value="Genomic_DNA"/>
</dbReference>
<sequence>MKSPTSTLCDRPCSMEPEADLNRTVKFGIKGTIKIINPSSKINPRGDSLQELTFEKYSDGLQLLNLATGKIRVYQEFTPTVVNLTLSMNKLQQVLPTVSSLTVKEQILALKLKQLVIKQKENPTVTNTKGNVPSIDSSQVMSSTK</sequence>
<comment type="caution">
    <text evidence="2">The sequence shown here is derived from an EMBL/GenBank/DDBJ whole genome shotgun (WGS) entry which is preliminary data.</text>
</comment>
<proteinExistence type="predicted"/>
<dbReference type="Proteomes" id="UP000765509">
    <property type="component" value="Unassembled WGS sequence"/>
</dbReference>
<name>A0A9Q3GSG2_9BASI</name>
<organism evidence="2 3">
    <name type="scientific">Austropuccinia psidii MF-1</name>
    <dbReference type="NCBI Taxonomy" id="1389203"/>
    <lineage>
        <taxon>Eukaryota</taxon>
        <taxon>Fungi</taxon>
        <taxon>Dikarya</taxon>
        <taxon>Basidiomycota</taxon>
        <taxon>Pucciniomycotina</taxon>
        <taxon>Pucciniomycetes</taxon>
        <taxon>Pucciniales</taxon>
        <taxon>Sphaerophragmiaceae</taxon>
        <taxon>Austropuccinia</taxon>
    </lineage>
</organism>
<protein>
    <submittedName>
        <fullName evidence="2">Uncharacterized protein</fullName>
    </submittedName>
</protein>
<feature type="region of interest" description="Disordered" evidence="1">
    <location>
        <begin position="126"/>
        <end position="145"/>
    </location>
</feature>
<accession>A0A9Q3GSG2</accession>
<evidence type="ECO:0000256" key="1">
    <source>
        <dbReference type="SAM" id="MobiDB-lite"/>
    </source>
</evidence>
<dbReference type="AlphaFoldDB" id="A0A9Q3GSG2"/>